<evidence type="ECO:0000313" key="1">
    <source>
        <dbReference type="EMBL" id="ARN20056.1"/>
    </source>
</evidence>
<dbReference type="RefSeq" id="WP_099959884.1">
    <property type="nucleotide sequence ID" value="NZ_BSPR01000016.1"/>
</dbReference>
<sequence>MTVVVTSASAAAAASLRPNHPLVGLWRLPYPNSSCHEIYRIQADGTTLVTSADEEAESEFTMSDQPSENGFYKWVDRIVRDNGGKDCGGKVTEAGAENTRYVLLHPAGKVFVMCEDEDEELNTCIGPFIRIEDSDGDV</sequence>
<dbReference type="KEGG" id="rgu:A4W93_09100"/>
<accession>A0A1W6L779</accession>
<protein>
    <recommendedName>
        <fullName evidence="3">Lipocalin-like domain-containing protein</fullName>
    </recommendedName>
</protein>
<dbReference type="Proteomes" id="UP000193427">
    <property type="component" value="Chromosome"/>
</dbReference>
<reference evidence="1 2" key="1">
    <citation type="submission" date="2016-04" db="EMBL/GenBank/DDBJ databases">
        <title>Complete genome sequence of natural rubber-degrading, novel Gram-negative bacterium, Rhizobacter gummiphilus strain NS21.</title>
        <authorList>
            <person name="Tabata M."/>
            <person name="Kasai D."/>
            <person name="Fukuda M."/>
        </authorList>
    </citation>
    <scope>NUCLEOTIDE SEQUENCE [LARGE SCALE GENOMIC DNA]</scope>
    <source>
        <strain evidence="1 2">NS21</strain>
    </source>
</reference>
<keyword evidence="2" id="KW-1185">Reference proteome</keyword>
<name>A0A1W6L779_9BURK</name>
<evidence type="ECO:0000313" key="2">
    <source>
        <dbReference type="Proteomes" id="UP000193427"/>
    </source>
</evidence>
<proteinExistence type="predicted"/>
<dbReference type="EMBL" id="CP015118">
    <property type="protein sequence ID" value="ARN20056.1"/>
    <property type="molecule type" value="Genomic_DNA"/>
</dbReference>
<dbReference type="AlphaFoldDB" id="A0A1W6L779"/>
<organism evidence="1 2">
    <name type="scientific">Piscinibacter gummiphilus</name>
    <dbReference type="NCBI Taxonomy" id="946333"/>
    <lineage>
        <taxon>Bacteria</taxon>
        <taxon>Pseudomonadati</taxon>
        <taxon>Pseudomonadota</taxon>
        <taxon>Betaproteobacteria</taxon>
        <taxon>Burkholderiales</taxon>
        <taxon>Sphaerotilaceae</taxon>
        <taxon>Piscinibacter</taxon>
    </lineage>
</organism>
<dbReference type="OrthoDB" id="8538300at2"/>
<gene>
    <name evidence="1" type="ORF">A4W93_09100</name>
</gene>
<evidence type="ECO:0008006" key="3">
    <source>
        <dbReference type="Google" id="ProtNLM"/>
    </source>
</evidence>